<evidence type="ECO:0000313" key="2">
    <source>
        <dbReference type="Proteomes" id="UP000316921"/>
    </source>
</evidence>
<reference evidence="1 2" key="1">
    <citation type="submission" date="2019-02" db="EMBL/GenBank/DDBJ databases">
        <title>Deep-cultivation of Planctomycetes and their phenomic and genomic characterization uncovers novel biology.</title>
        <authorList>
            <person name="Wiegand S."/>
            <person name="Jogler M."/>
            <person name="Boedeker C."/>
            <person name="Pinto D."/>
            <person name="Vollmers J."/>
            <person name="Rivas-Marin E."/>
            <person name="Kohn T."/>
            <person name="Peeters S.H."/>
            <person name="Heuer A."/>
            <person name="Rast P."/>
            <person name="Oberbeckmann S."/>
            <person name="Bunk B."/>
            <person name="Jeske O."/>
            <person name="Meyerdierks A."/>
            <person name="Storesund J.E."/>
            <person name="Kallscheuer N."/>
            <person name="Luecker S."/>
            <person name="Lage O.M."/>
            <person name="Pohl T."/>
            <person name="Merkel B.J."/>
            <person name="Hornburger P."/>
            <person name="Mueller R.-W."/>
            <person name="Bruemmer F."/>
            <person name="Labrenz M."/>
            <person name="Spormann A.M."/>
            <person name="Op den Camp H."/>
            <person name="Overmann J."/>
            <person name="Amann R."/>
            <person name="Jetten M.S.M."/>
            <person name="Mascher T."/>
            <person name="Medema M.H."/>
            <person name="Devos D.P."/>
            <person name="Kaster A.-K."/>
            <person name="Ovreas L."/>
            <person name="Rohde M."/>
            <person name="Galperin M.Y."/>
            <person name="Jogler C."/>
        </authorList>
    </citation>
    <scope>NUCLEOTIDE SEQUENCE [LARGE SCALE GENOMIC DNA]</scope>
    <source>
        <strain evidence="1 2">Pla133</strain>
    </source>
</reference>
<protein>
    <submittedName>
        <fullName evidence="1">Uncharacterized protein</fullName>
    </submittedName>
</protein>
<evidence type="ECO:0000313" key="1">
    <source>
        <dbReference type="EMBL" id="QDU69741.1"/>
    </source>
</evidence>
<keyword evidence="2" id="KW-1185">Reference proteome</keyword>
<accession>A0A518BRZ3</accession>
<organism evidence="1 2">
    <name type="scientific">Engelhardtia mirabilis</name>
    <dbReference type="NCBI Taxonomy" id="2528011"/>
    <lineage>
        <taxon>Bacteria</taxon>
        <taxon>Pseudomonadati</taxon>
        <taxon>Planctomycetota</taxon>
        <taxon>Planctomycetia</taxon>
        <taxon>Planctomycetia incertae sedis</taxon>
        <taxon>Engelhardtia</taxon>
    </lineage>
</organism>
<proteinExistence type="predicted"/>
<gene>
    <name evidence="1" type="ORF">Pla133_48630</name>
</gene>
<dbReference type="AlphaFoldDB" id="A0A518BRZ3"/>
<dbReference type="KEGG" id="pbap:Pla133_48630"/>
<dbReference type="Proteomes" id="UP000316921">
    <property type="component" value="Chromosome"/>
</dbReference>
<sequence>MRCSFTRWAIAVVLLAALTIAVRTWLGATPVVDGALWPTGGEADARAVGQLDEALVTLTEPALPPVQDPPVRAPTERWGDRTSKVIGLPSDPIIEGVPLLRPDPNDLADKYRGLSPLELQSAYEAVSNAYEIEVESEFERLESNGLARVVPMPVYDGDQEYLRGLPITANRYRERIVRCWQSTEDRNKLVELVIDPAERPEIYDLEFEKNWLMGQLLTQSTDGAIVIAGH</sequence>
<name>A0A518BRZ3_9BACT</name>
<dbReference type="EMBL" id="CP036287">
    <property type="protein sequence ID" value="QDU69741.1"/>
    <property type="molecule type" value="Genomic_DNA"/>
</dbReference>